<accession>A0A0H4P9A4</accession>
<evidence type="ECO:0000313" key="2">
    <source>
        <dbReference type="Proteomes" id="UP000036520"/>
    </source>
</evidence>
<dbReference type="KEGG" id="camu:CA2015_1610"/>
<organism evidence="1 2">
    <name type="scientific">Cyclobacterium amurskyense</name>
    <dbReference type="NCBI Taxonomy" id="320787"/>
    <lineage>
        <taxon>Bacteria</taxon>
        <taxon>Pseudomonadati</taxon>
        <taxon>Bacteroidota</taxon>
        <taxon>Cytophagia</taxon>
        <taxon>Cytophagales</taxon>
        <taxon>Cyclobacteriaceae</taxon>
        <taxon>Cyclobacterium</taxon>
    </lineage>
</organism>
<reference evidence="1 2" key="1">
    <citation type="submission" date="2015-07" db="EMBL/GenBank/DDBJ databases">
        <authorList>
            <person name="Kim K.M."/>
        </authorList>
    </citation>
    <scope>NUCLEOTIDE SEQUENCE [LARGE SCALE GENOMIC DNA]</scope>
    <source>
        <strain evidence="1 2">KCTC 12363</strain>
    </source>
</reference>
<name>A0A0H4P9A4_9BACT</name>
<dbReference type="EMBL" id="CP012040">
    <property type="protein sequence ID" value="AKP51046.1"/>
    <property type="molecule type" value="Genomic_DNA"/>
</dbReference>
<sequence>MDLTLFIKYISLTGLICFFSLAGFAQPTPVGQFLDGKSVILVSAATSATPPVNWQGLAEEIHPAFVAAGGDPVAYYELEEVILSDAIKNAYANHFITRQIKNIVLLIRKEDGRMFCHIFPFSGNGNIIAPGNNWSANANNKDQLKEQIQAIGANKRSENFLVINVPEYPAIPGLESNSNNSGYIQAAPLNLDVFKLGILLTGAAGNESYLNTFRQDIYGKEENQVLAEQKAQREGLEQVFKAEYPFQTEFLTTAKSNQQLISEKVQFILMKQEGREADLMRSMGVPLEASQNPERIVVKYYIRFLVRNELYIGEKWDASPDWRQALKSFLNQITP</sequence>
<proteinExistence type="predicted"/>
<dbReference type="AlphaFoldDB" id="A0A0H4P9A4"/>
<protein>
    <submittedName>
        <fullName evidence="1">NTPase</fullName>
    </submittedName>
</protein>
<dbReference type="OrthoDB" id="960751at2"/>
<gene>
    <name evidence="1" type="ORF">CA2015_1610</name>
</gene>
<evidence type="ECO:0000313" key="1">
    <source>
        <dbReference type="EMBL" id="AKP51046.1"/>
    </source>
</evidence>
<keyword evidence="2" id="KW-1185">Reference proteome</keyword>
<dbReference type="Proteomes" id="UP000036520">
    <property type="component" value="Chromosome"/>
</dbReference>